<dbReference type="PaxDb" id="39947-A0A0N7KLW7"/>
<dbReference type="EMBL" id="AP014962">
    <property type="protein sequence ID" value="BAS97169.1"/>
    <property type="molecule type" value="Genomic_DNA"/>
</dbReference>
<evidence type="ECO:0000313" key="2">
    <source>
        <dbReference type="EMBL" id="BAS97169.1"/>
    </source>
</evidence>
<evidence type="ECO:0000256" key="1">
    <source>
        <dbReference type="SAM" id="MobiDB-lite"/>
    </source>
</evidence>
<accession>A0A0N7KLW7</accession>
<gene>
    <name evidence="2" type="ordered locus">Os06g0268750</name>
    <name evidence="2" type="ORF">OSNPB_060268750</name>
</gene>
<reference evidence="2 3" key="3">
    <citation type="journal article" date="2013" name="Rice">
        <title>Improvement of the Oryza sativa Nipponbare reference genome using next generation sequence and optical map data.</title>
        <authorList>
            <person name="Kawahara Y."/>
            <person name="de la Bastide M."/>
            <person name="Hamilton J.P."/>
            <person name="Kanamori H."/>
            <person name="McCombie W.R."/>
            <person name="Ouyang S."/>
            <person name="Schwartz D.C."/>
            <person name="Tanaka T."/>
            <person name="Wu J."/>
            <person name="Zhou S."/>
            <person name="Childs K.L."/>
            <person name="Davidson R.M."/>
            <person name="Lin H."/>
            <person name="Quesada-Ocampo L."/>
            <person name="Vaillancourt B."/>
            <person name="Sakai H."/>
            <person name="Lee S.S."/>
            <person name="Kim J."/>
            <person name="Numa H."/>
            <person name="Itoh T."/>
            <person name="Buell C.R."/>
            <person name="Matsumoto T."/>
        </authorList>
    </citation>
    <scope>NUCLEOTIDE SEQUENCE [LARGE SCALE GENOMIC DNA]</scope>
    <source>
        <strain evidence="3">cv. Nipponbare</strain>
    </source>
</reference>
<feature type="compositionally biased region" description="Low complexity" evidence="1">
    <location>
        <begin position="53"/>
        <end position="64"/>
    </location>
</feature>
<feature type="non-terminal residue" evidence="2">
    <location>
        <position position="1"/>
    </location>
</feature>
<reference evidence="2 3" key="2">
    <citation type="journal article" date="2013" name="Plant Cell Physiol.">
        <title>Rice Annotation Project Database (RAP-DB): an integrative and interactive database for rice genomics.</title>
        <authorList>
            <person name="Sakai H."/>
            <person name="Lee S.S."/>
            <person name="Tanaka T."/>
            <person name="Numa H."/>
            <person name="Kim J."/>
            <person name="Kawahara Y."/>
            <person name="Wakimoto H."/>
            <person name="Yang C.C."/>
            <person name="Iwamoto M."/>
            <person name="Abe T."/>
            <person name="Yamada Y."/>
            <person name="Muto A."/>
            <person name="Inokuchi H."/>
            <person name="Ikemura T."/>
            <person name="Matsumoto T."/>
            <person name="Sasaki T."/>
            <person name="Itoh T."/>
        </authorList>
    </citation>
    <scope>NUCLEOTIDE SEQUENCE [LARGE SCALE GENOMIC DNA]</scope>
    <source>
        <strain evidence="3">cv. Nipponbare</strain>
    </source>
</reference>
<name>A0A0N7KLW7_ORYSJ</name>
<dbReference type="Gramene" id="Os06t0268750-00">
    <property type="protein sequence ID" value="Os06t0268750-00"/>
    <property type="gene ID" value="Os06g0268750"/>
</dbReference>
<dbReference type="Proteomes" id="UP000059680">
    <property type="component" value="Chromosome 6"/>
</dbReference>
<evidence type="ECO:0000313" key="3">
    <source>
        <dbReference type="Proteomes" id="UP000059680"/>
    </source>
</evidence>
<feature type="region of interest" description="Disordered" evidence="1">
    <location>
        <begin position="53"/>
        <end position="105"/>
    </location>
</feature>
<dbReference type="AlphaFoldDB" id="A0A0N7KLW7"/>
<proteinExistence type="predicted"/>
<keyword evidence="3" id="KW-1185">Reference proteome</keyword>
<protein>
    <submittedName>
        <fullName evidence="2">Os06g0268750 protein</fullName>
    </submittedName>
</protein>
<reference evidence="3" key="1">
    <citation type="journal article" date="2005" name="Nature">
        <title>The map-based sequence of the rice genome.</title>
        <authorList>
            <consortium name="International rice genome sequencing project (IRGSP)"/>
            <person name="Matsumoto T."/>
            <person name="Wu J."/>
            <person name="Kanamori H."/>
            <person name="Katayose Y."/>
            <person name="Fujisawa M."/>
            <person name="Namiki N."/>
            <person name="Mizuno H."/>
            <person name="Yamamoto K."/>
            <person name="Antonio B.A."/>
            <person name="Baba T."/>
            <person name="Sakata K."/>
            <person name="Nagamura Y."/>
            <person name="Aoki H."/>
            <person name="Arikawa K."/>
            <person name="Arita K."/>
            <person name="Bito T."/>
            <person name="Chiden Y."/>
            <person name="Fujitsuka N."/>
            <person name="Fukunaka R."/>
            <person name="Hamada M."/>
            <person name="Harada C."/>
            <person name="Hayashi A."/>
            <person name="Hijishita S."/>
            <person name="Honda M."/>
            <person name="Hosokawa S."/>
            <person name="Ichikawa Y."/>
            <person name="Idonuma A."/>
            <person name="Iijima M."/>
            <person name="Ikeda M."/>
            <person name="Ikeno M."/>
            <person name="Ito K."/>
            <person name="Ito S."/>
            <person name="Ito T."/>
            <person name="Ito Y."/>
            <person name="Ito Y."/>
            <person name="Iwabuchi A."/>
            <person name="Kamiya K."/>
            <person name="Karasawa W."/>
            <person name="Kurita K."/>
            <person name="Katagiri S."/>
            <person name="Kikuta A."/>
            <person name="Kobayashi H."/>
            <person name="Kobayashi N."/>
            <person name="Machita K."/>
            <person name="Maehara T."/>
            <person name="Masukawa M."/>
            <person name="Mizubayashi T."/>
            <person name="Mukai Y."/>
            <person name="Nagasaki H."/>
            <person name="Nagata Y."/>
            <person name="Naito S."/>
            <person name="Nakashima M."/>
            <person name="Nakama Y."/>
            <person name="Nakamichi Y."/>
            <person name="Nakamura M."/>
            <person name="Meguro A."/>
            <person name="Negishi M."/>
            <person name="Ohta I."/>
            <person name="Ohta T."/>
            <person name="Okamoto M."/>
            <person name="Ono N."/>
            <person name="Saji S."/>
            <person name="Sakaguchi M."/>
            <person name="Sakai K."/>
            <person name="Shibata M."/>
            <person name="Shimokawa T."/>
            <person name="Song J."/>
            <person name="Takazaki Y."/>
            <person name="Terasawa K."/>
            <person name="Tsugane M."/>
            <person name="Tsuji K."/>
            <person name="Ueda S."/>
            <person name="Waki K."/>
            <person name="Yamagata H."/>
            <person name="Yamamoto M."/>
            <person name="Yamamoto S."/>
            <person name="Yamane H."/>
            <person name="Yoshiki S."/>
            <person name="Yoshihara R."/>
            <person name="Yukawa K."/>
            <person name="Zhong H."/>
            <person name="Yano M."/>
            <person name="Yuan Q."/>
            <person name="Ouyang S."/>
            <person name="Liu J."/>
            <person name="Jones K.M."/>
            <person name="Gansberger K."/>
            <person name="Moffat K."/>
            <person name="Hill J."/>
            <person name="Bera J."/>
            <person name="Fadrosh D."/>
            <person name="Jin S."/>
            <person name="Johri S."/>
            <person name="Kim M."/>
            <person name="Overton L."/>
            <person name="Reardon M."/>
            <person name="Tsitrin T."/>
            <person name="Vuong H."/>
            <person name="Weaver B."/>
            <person name="Ciecko A."/>
            <person name="Tallon L."/>
            <person name="Jackson J."/>
            <person name="Pai G."/>
            <person name="Aken S.V."/>
            <person name="Utterback T."/>
            <person name="Reidmuller S."/>
            <person name="Feldblyum T."/>
            <person name="Hsiao J."/>
            <person name="Zismann V."/>
            <person name="Iobst S."/>
            <person name="de Vazeille A.R."/>
            <person name="Buell C.R."/>
            <person name="Ying K."/>
            <person name="Li Y."/>
            <person name="Lu T."/>
            <person name="Huang Y."/>
            <person name="Zhao Q."/>
            <person name="Feng Q."/>
            <person name="Zhang L."/>
            <person name="Zhu J."/>
            <person name="Weng Q."/>
            <person name="Mu J."/>
            <person name="Lu Y."/>
            <person name="Fan D."/>
            <person name="Liu Y."/>
            <person name="Guan J."/>
            <person name="Zhang Y."/>
            <person name="Yu S."/>
            <person name="Liu X."/>
            <person name="Zhang Y."/>
            <person name="Hong G."/>
            <person name="Han B."/>
            <person name="Choisne N."/>
            <person name="Demange N."/>
            <person name="Orjeda G."/>
            <person name="Samain S."/>
            <person name="Cattolico L."/>
            <person name="Pelletier E."/>
            <person name="Couloux A."/>
            <person name="Segurens B."/>
            <person name="Wincker P."/>
            <person name="D'Hont A."/>
            <person name="Scarpelli C."/>
            <person name="Weissenbach J."/>
            <person name="Salanoubat M."/>
            <person name="Quetier F."/>
            <person name="Yu Y."/>
            <person name="Kim H.R."/>
            <person name="Rambo T."/>
            <person name="Currie J."/>
            <person name="Collura K."/>
            <person name="Luo M."/>
            <person name="Yang T."/>
            <person name="Ammiraju J.S.S."/>
            <person name="Engler F."/>
            <person name="Soderlund C."/>
            <person name="Wing R.A."/>
            <person name="Palmer L.E."/>
            <person name="de la Bastide M."/>
            <person name="Spiegel L."/>
            <person name="Nascimento L."/>
            <person name="Zutavern T."/>
            <person name="O'Shaughnessy A."/>
            <person name="Dike S."/>
            <person name="Dedhia N."/>
            <person name="Preston R."/>
            <person name="Balija V."/>
            <person name="McCombie W.R."/>
            <person name="Chow T."/>
            <person name="Chen H."/>
            <person name="Chung M."/>
            <person name="Chen C."/>
            <person name="Shaw J."/>
            <person name="Wu H."/>
            <person name="Hsiao K."/>
            <person name="Chao Y."/>
            <person name="Chu M."/>
            <person name="Cheng C."/>
            <person name="Hour A."/>
            <person name="Lee P."/>
            <person name="Lin S."/>
            <person name="Lin Y."/>
            <person name="Liou J."/>
            <person name="Liu S."/>
            <person name="Hsing Y."/>
            <person name="Raghuvanshi S."/>
            <person name="Mohanty A."/>
            <person name="Bharti A.K."/>
            <person name="Gaur A."/>
            <person name="Gupta V."/>
            <person name="Kumar D."/>
            <person name="Ravi V."/>
            <person name="Vij S."/>
            <person name="Kapur A."/>
            <person name="Khurana P."/>
            <person name="Khurana P."/>
            <person name="Khurana J.P."/>
            <person name="Tyagi A.K."/>
            <person name="Gaikwad K."/>
            <person name="Singh A."/>
            <person name="Dalal V."/>
            <person name="Srivastava S."/>
            <person name="Dixit A."/>
            <person name="Pal A.K."/>
            <person name="Ghazi I.A."/>
            <person name="Yadav M."/>
            <person name="Pandit A."/>
            <person name="Bhargava A."/>
            <person name="Sureshbabu K."/>
            <person name="Batra K."/>
            <person name="Sharma T.R."/>
            <person name="Mohapatra T."/>
            <person name="Singh N.K."/>
            <person name="Messing J."/>
            <person name="Nelson A.B."/>
            <person name="Fuks G."/>
            <person name="Kavchok S."/>
            <person name="Keizer G."/>
            <person name="Linton E."/>
            <person name="Llaca V."/>
            <person name="Song R."/>
            <person name="Tanyolac B."/>
            <person name="Young S."/>
            <person name="Ho-Il K."/>
            <person name="Hahn J.H."/>
            <person name="Sangsakoo G."/>
            <person name="Vanavichit A."/>
            <person name="de Mattos Luiz.A.T."/>
            <person name="Zimmer P.D."/>
            <person name="Malone G."/>
            <person name="Dellagostin O."/>
            <person name="de Oliveira A.C."/>
            <person name="Bevan M."/>
            <person name="Bancroft I."/>
            <person name="Minx P."/>
            <person name="Cordum H."/>
            <person name="Wilson R."/>
            <person name="Cheng Z."/>
            <person name="Jin W."/>
            <person name="Jiang J."/>
            <person name="Leong S.A."/>
            <person name="Iwama H."/>
            <person name="Gojobori T."/>
            <person name="Itoh T."/>
            <person name="Niimura Y."/>
            <person name="Fujii Y."/>
            <person name="Habara T."/>
            <person name="Sakai H."/>
            <person name="Sato Y."/>
            <person name="Wilson G."/>
            <person name="Kumar K."/>
            <person name="McCouch S."/>
            <person name="Juretic N."/>
            <person name="Hoen D."/>
            <person name="Wright S."/>
            <person name="Bruskiewich R."/>
            <person name="Bureau T."/>
            <person name="Miyao A."/>
            <person name="Hirochika H."/>
            <person name="Nishikawa T."/>
            <person name="Kadowaki K."/>
            <person name="Sugiura M."/>
            <person name="Burr B."/>
            <person name="Sasaki T."/>
        </authorList>
    </citation>
    <scope>NUCLEOTIDE SEQUENCE [LARGE SCALE GENOMIC DNA]</scope>
    <source>
        <strain evidence="3">cv. Nipponbare</strain>
    </source>
</reference>
<dbReference type="InParanoid" id="A0A0N7KLW7"/>
<organism evidence="2 3">
    <name type="scientific">Oryza sativa subsp. japonica</name>
    <name type="common">Rice</name>
    <dbReference type="NCBI Taxonomy" id="39947"/>
    <lineage>
        <taxon>Eukaryota</taxon>
        <taxon>Viridiplantae</taxon>
        <taxon>Streptophyta</taxon>
        <taxon>Embryophyta</taxon>
        <taxon>Tracheophyta</taxon>
        <taxon>Spermatophyta</taxon>
        <taxon>Magnoliopsida</taxon>
        <taxon>Liliopsida</taxon>
        <taxon>Poales</taxon>
        <taxon>Poaceae</taxon>
        <taxon>BOP clade</taxon>
        <taxon>Oryzoideae</taxon>
        <taxon>Oryzeae</taxon>
        <taxon>Oryzinae</taxon>
        <taxon>Oryza</taxon>
        <taxon>Oryza sativa</taxon>
    </lineage>
</organism>
<sequence>MRSLQQLCAGCITLYPCQVASGINIKKIRSWRIPNVHRSVILPVRLDATGRLPRRAAPAGLRVQRQQERRPPLLPRERRRVVVQAVVPRHRERRDHQQRPGHAPQ</sequence>